<dbReference type="EMBL" id="JAINUF010000005">
    <property type="protein sequence ID" value="KAJ8359895.1"/>
    <property type="molecule type" value="Genomic_DNA"/>
</dbReference>
<protein>
    <submittedName>
        <fullName evidence="2">Uncharacterized protein</fullName>
    </submittedName>
</protein>
<dbReference type="Proteomes" id="UP001152622">
    <property type="component" value="Chromosome 5"/>
</dbReference>
<sequence>MPVHCSDTPAFNKCRHGQRPRPAGPRERLSPQATARLLLYAVKNAQPPEARLPLPRIAICPRAPSGEALSHAAYVEV</sequence>
<comment type="caution">
    <text evidence="2">The sequence shown here is derived from an EMBL/GenBank/DDBJ whole genome shotgun (WGS) entry which is preliminary data.</text>
</comment>
<gene>
    <name evidence="2" type="ORF">SKAU_G00164200</name>
</gene>
<reference evidence="2" key="1">
    <citation type="journal article" date="2023" name="Science">
        <title>Genome structures resolve the early diversification of teleost fishes.</title>
        <authorList>
            <person name="Parey E."/>
            <person name="Louis A."/>
            <person name="Montfort J."/>
            <person name="Bouchez O."/>
            <person name="Roques C."/>
            <person name="Iampietro C."/>
            <person name="Lluch J."/>
            <person name="Castinel A."/>
            <person name="Donnadieu C."/>
            <person name="Desvignes T."/>
            <person name="Floi Bucao C."/>
            <person name="Jouanno E."/>
            <person name="Wen M."/>
            <person name="Mejri S."/>
            <person name="Dirks R."/>
            <person name="Jansen H."/>
            <person name="Henkel C."/>
            <person name="Chen W.J."/>
            <person name="Zahm M."/>
            <person name="Cabau C."/>
            <person name="Klopp C."/>
            <person name="Thompson A.W."/>
            <person name="Robinson-Rechavi M."/>
            <person name="Braasch I."/>
            <person name="Lecointre G."/>
            <person name="Bobe J."/>
            <person name="Postlethwait J.H."/>
            <person name="Berthelot C."/>
            <person name="Roest Crollius H."/>
            <person name="Guiguen Y."/>
        </authorList>
    </citation>
    <scope>NUCLEOTIDE SEQUENCE</scope>
    <source>
        <strain evidence="2">WJC10195</strain>
    </source>
</reference>
<name>A0A9Q1J021_SYNKA</name>
<evidence type="ECO:0000256" key="1">
    <source>
        <dbReference type="SAM" id="MobiDB-lite"/>
    </source>
</evidence>
<proteinExistence type="predicted"/>
<organism evidence="2 3">
    <name type="scientific">Synaphobranchus kaupii</name>
    <name type="common">Kaup's arrowtooth eel</name>
    <dbReference type="NCBI Taxonomy" id="118154"/>
    <lineage>
        <taxon>Eukaryota</taxon>
        <taxon>Metazoa</taxon>
        <taxon>Chordata</taxon>
        <taxon>Craniata</taxon>
        <taxon>Vertebrata</taxon>
        <taxon>Euteleostomi</taxon>
        <taxon>Actinopterygii</taxon>
        <taxon>Neopterygii</taxon>
        <taxon>Teleostei</taxon>
        <taxon>Anguilliformes</taxon>
        <taxon>Synaphobranchidae</taxon>
        <taxon>Synaphobranchus</taxon>
    </lineage>
</organism>
<feature type="region of interest" description="Disordered" evidence="1">
    <location>
        <begin position="1"/>
        <end position="29"/>
    </location>
</feature>
<evidence type="ECO:0000313" key="2">
    <source>
        <dbReference type="EMBL" id="KAJ8359895.1"/>
    </source>
</evidence>
<evidence type="ECO:0000313" key="3">
    <source>
        <dbReference type="Proteomes" id="UP001152622"/>
    </source>
</evidence>
<dbReference type="AlphaFoldDB" id="A0A9Q1J021"/>
<keyword evidence="3" id="KW-1185">Reference proteome</keyword>
<accession>A0A9Q1J021</accession>